<dbReference type="GO" id="GO:0006361">
    <property type="term" value="P:transcription initiation at RNA polymerase I promoter"/>
    <property type="evidence" value="ECO:0007669"/>
    <property type="project" value="InterPro"/>
</dbReference>
<dbReference type="WBParaSite" id="PTRK_0001257400.1">
    <property type="protein sequence ID" value="PTRK_0001257400.1"/>
    <property type="gene ID" value="PTRK_0001257400"/>
</dbReference>
<dbReference type="Proteomes" id="UP000038045">
    <property type="component" value="Unplaced"/>
</dbReference>
<comment type="similarity">
    <text evidence="1">Belongs to the RRN3 family.</text>
</comment>
<evidence type="ECO:0000313" key="2">
    <source>
        <dbReference type="Proteomes" id="UP000038045"/>
    </source>
</evidence>
<protein>
    <submittedName>
        <fullName evidence="3">RNA polymerase I-specific transcription initiation factor RRN3</fullName>
    </submittedName>
</protein>
<organism evidence="2 3">
    <name type="scientific">Parastrongyloides trichosuri</name>
    <name type="common">Possum-specific nematode worm</name>
    <dbReference type="NCBI Taxonomy" id="131310"/>
    <lineage>
        <taxon>Eukaryota</taxon>
        <taxon>Metazoa</taxon>
        <taxon>Ecdysozoa</taxon>
        <taxon>Nematoda</taxon>
        <taxon>Chromadorea</taxon>
        <taxon>Rhabditida</taxon>
        <taxon>Tylenchina</taxon>
        <taxon>Panagrolaimomorpha</taxon>
        <taxon>Strongyloidoidea</taxon>
        <taxon>Strongyloididae</taxon>
        <taxon>Parastrongyloides</taxon>
    </lineage>
</organism>
<accession>A0A0N4ZVH0</accession>
<dbReference type="Pfam" id="PF05327">
    <property type="entry name" value="RRN3"/>
    <property type="match status" value="1"/>
</dbReference>
<dbReference type="PANTHER" id="PTHR12790">
    <property type="entry name" value="TRANSCRIPTION INITIATION FACTOR IA RRN3"/>
    <property type="match status" value="1"/>
</dbReference>
<dbReference type="GO" id="GO:0005634">
    <property type="term" value="C:nucleus"/>
    <property type="evidence" value="ECO:0007669"/>
    <property type="project" value="TreeGrafter"/>
</dbReference>
<reference evidence="3" key="1">
    <citation type="submission" date="2017-02" db="UniProtKB">
        <authorList>
            <consortium name="WormBaseParasite"/>
        </authorList>
    </citation>
    <scope>IDENTIFICATION</scope>
</reference>
<sequence>MNQRNQKIPWQNGEEFIIMYKKGVPEAVARYKDIIKMFSIYNSWPETKKRDVFQQFEGLSHHMNFQCNELVQCFLKVNLYTIPADVISGFIQFLSKIATIHVVHTNAILAQFVLNLQPIVNDSNSPTDEHQKKIFTLIHKAIKDILNCTPLSGSILIQIISSNFPFYRKPGKIIIGFVKNLITILSYSSFCKVEIFNIIIEKLAAIDDYVTDEYVSEKNNEFLLNSIFTLAVNDNNEKSNYVKEFPHLNNDNLCITLDSCLLLLIDFISQPFNIEILDHENKPIVWDETFVKNTDKDLATLMMPSFSQYVVPHFGLKNVPFLYFYACGIHSQSRTTILTELWILFSNNQFVNTNNLAHNACFYLSDLITRLNNFPIETCIKVIREMAKWIHMYIEKYDNLNIEKTAGCLQHSSFYVIVQSMLYIFCYRYREFVDNDYLEDISKLNISKILFCSLHPMEFIDPEISVSFAVVAKLLQLEYCSHLISSSARLKPIFETQFPFASLNLPQCSKYLEPHFRHFQPIEEEASFLIDSINASFQSIKSCHADESNMVEDYIFLEDADNMTF</sequence>
<keyword evidence="2" id="KW-1185">Reference proteome</keyword>
<dbReference type="GO" id="GO:0001042">
    <property type="term" value="F:RNA polymerase I core binding"/>
    <property type="evidence" value="ECO:0007669"/>
    <property type="project" value="TreeGrafter"/>
</dbReference>
<dbReference type="PANTHER" id="PTHR12790:SF0">
    <property type="entry name" value="RNA POLYMERASE I-SPECIFIC TRANSCRIPTION INITIATION FACTOR RRN3-RELATED"/>
    <property type="match status" value="1"/>
</dbReference>
<proteinExistence type="inferred from homology"/>
<dbReference type="AlphaFoldDB" id="A0A0N4ZVH0"/>
<evidence type="ECO:0000313" key="3">
    <source>
        <dbReference type="WBParaSite" id="PTRK_0001257400.1"/>
    </source>
</evidence>
<evidence type="ECO:0000256" key="1">
    <source>
        <dbReference type="ARBA" id="ARBA00010098"/>
    </source>
</evidence>
<name>A0A0N4ZVH0_PARTI</name>
<dbReference type="InterPro" id="IPR007991">
    <property type="entry name" value="RNA_pol_I_trans_ini_fac_RRN3"/>
</dbReference>
<dbReference type="GO" id="GO:0001181">
    <property type="term" value="F:RNA polymerase I general transcription initiation factor activity"/>
    <property type="evidence" value="ECO:0007669"/>
    <property type="project" value="InterPro"/>
</dbReference>
<dbReference type="STRING" id="131310.A0A0N4ZVH0"/>